<dbReference type="Pfam" id="PF00092">
    <property type="entry name" value="VWA"/>
    <property type="match status" value="1"/>
</dbReference>
<dbReference type="Gene3D" id="3.40.50.410">
    <property type="entry name" value="von Willebrand factor, type A domain"/>
    <property type="match status" value="2"/>
</dbReference>
<dbReference type="InterPro" id="IPR002035">
    <property type="entry name" value="VWF_A"/>
</dbReference>
<keyword evidence="4" id="KW-1185">Reference proteome</keyword>
<organism evidence="3 4">
    <name type="scientific">Rohdeia mirabilis</name>
    <dbReference type="NCBI Taxonomy" id="2528008"/>
    <lineage>
        <taxon>Bacteria</taxon>
        <taxon>Pseudomonadati</taxon>
        <taxon>Planctomycetota</taxon>
        <taxon>Planctomycetia</taxon>
        <taxon>Planctomycetia incertae sedis</taxon>
        <taxon>Rohdeia</taxon>
    </lineage>
</organism>
<keyword evidence="1" id="KW-0812">Transmembrane</keyword>
<dbReference type="SMART" id="SM00327">
    <property type="entry name" value="VWA"/>
    <property type="match status" value="1"/>
</dbReference>
<feature type="transmembrane region" description="Helical" evidence="1">
    <location>
        <begin position="798"/>
        <end position="816"/>
    </location>
</feature>
<sequence length="831" mass="88025">MRFLEPNFLWLLPLVVALWFWPRAVTGRADLRAFLLRAAALVLVVLALARPVVDTSVERGDAVVVLDASDSATAAPVLPEGVRDFVRGARRAALVTIGAVQLGPKDAELFDARLSFARDGSSSPLGAALEAAGGLVPSGVPGAVLLFTDARATRSDFAAGAQALAERGIPTFVSRTSATEPNGLPLSIEPLGTLRVGHTGRVRVRGLGATDSVRLESGDGVLAEAFATSADGRFDAVLEFEPPTAGFVAVRVVAAGGVAEATLAVQDPLRVAYLGGRIQGGGEALGQLLGAGFDVRTSPRADDGSLDEDAAGTVERLLGDAPLVVLDDMPAEALPEGLLEELAERVEQRGTGLVMSGGSAAFGPGGYADTALEAVLPVDFVQREEKRDPSTTLVVIIDTSGSMGGERVQLAKEVARLAIQRLLPHDKVGLVEFYGAKRWAAPIQPASNHIEIERAINRLDAGGGTVILPAIEEAYYGLQNIETRYKHVLVLTDGGVERGAFEPLLRRMADKGMTVSTVLVGGNLHSEFLVDIANWGKGRFYSVPNRFNIPEVLLKQPTSAQLPSYRTGNYAVDARGGSVWWGGERPTDLPDIAGYVESEARPGADVTLQVADTGQPLAASWMWGAGRVGAFMTEPVGSGTEPWSDWPEYGRFMGRFLARCASPDDGPYRFEARRQGHEVVVLATARFEGANANVRPAARTSQDRAFDFVEVGRGIFEARLASDPERELWLGVGHTDAGARMVEDRRLVVPSASVPEVAVDPADQLDLDRLAAATGGGSLATTGLRFGSRTTTGAVRSLAPLLALLAVLLYLVDVLLRRLPRRAASQRASAR</sequence>
<evidence type="ECO:0000256" key="1">
    <source>
        <dbReference type="SAM" id="Phobius"/>
    </source>
</evidence>
<gene>
    <name evidence="3" type="ORF">Pla163_09330</name>
</gene>
<dbReference type="Proteomes" id="UP000319342">
    <property type="component" value="Chromosome"/>
</dbReference>
<evidence type="ECO:0000313" key="3">
    <source>
        <dbReference type="EMBL" id="QDU83832.1"/>
    </source>
</evidence>
<dbReference type="PANTHER" id="PTHR37947">
    <property type="entry name" value="BLL2462 PROTEIN"/>
    <property type="match status" value="1"/>
</dbReference>
<proteinExistence type="predicted"/>
<dbReference type="SUPFAM" id="SSF52317">
    <property type="entry name" value="Class I glutamine amidotransferase-like"/>
    <property type="match status" value="1"/>
</dbReference>
<accession>A0A518CX77</accession>
<reference evidence="3 4" key="1">
    <citation type="submission" date="2019-02" db="EMBL/GenBank/DDBJ databases">
        <title>Deep-cultivation of Planctomycetes and their phenomic and genomic characterization uncovers novel biology.</title>
        <authorList>
            <person name="Wiegand S."/>
            <person name="Jogler M."/>
            <person name="Boedeker C."/>
            <person name="Pinto D."/>
            <person name="Vollmers J."/>
            <person name="Rivas-Marin E."/>
            <person name="Kohn T."/>
            <person name="Peeters S.H."/>
            <person name="Heuer A."/>
            <person name="Rast P."/>
            <person name="Oberbeckmann S."/>
            <person name="Bunk B."/>
            <person name="Jeske O."/>
            <person name="Meyerdierks A."/>
            <person name="Storesund J.E."/>
            <person name="Kallscheuer N."/>
            <person name="Luecker S."/>
            <person name="Lage O.M."/>
            <person name="Pohl T."/>
            <person name="Merkel B.J."/>
            <person name="Hornburger P."/>
            <person name="Mueller R.-W."/>
            <person name="Bruemmer F."/>
            <person name="Labrenz M."/>
            <person name="Spormann A.M."/>
            <person name="Op den Camp H."/>
            <person name="Overmann J."/>
            <person name="Amann R."/>
            <person name="Jetten M.S.M."/>
            <person name="Mascher T."/>
            <person name="Medema M.H."/>
            <person name="Devos D.P."/>
            <person name="Kaster A.-K."/>
            <person name="Ovreas L."/>
            <person name="Rohde M."/>
            <person name="Galperin M.Y."/>
            <person name="Jogler C."/>
        </authorList>
    </citation>
    <scope>NUCLEOTIDE SEQUENCE [LARGE SCALE GENOMIC DNA]</scope>
    <source>
        <strain evidence="3 4">Pla163</strain>
    </source>
</reference>
<dbReference type="RefSeq" id="WP_145184247.1">
    <property type="nucleotide sequence ID" value="NZ_CP036290.1"/>
</dbReference>
<dbReference type="Gene3D" id="3.40.50.880">
    <property type="match status" value="1"/>
</dbReference>
<keyword evidence="1" id="KW-1133">Transmembrane helix</keyword>
<feature type="domain" description="VWFA" evidence="2">
    <location>
        <begin position="392"/>
        <end position="557"/>
    </location>
</feature>
<dbReference type="SUPFAM" id="SSF53300">
    <property type="entry name" value="vWA-like"/>
    <property type="match status" value="1"/>
</dbReference>
<evidence type="ECO:0000313" key="4">
    <source>
        <dbReference type="Proteomes" id="UP000319342"/>
    </source>
</evidence>
<protein>
    <submittedName>
        <fullName evidence="3">von Willebrand factor type A domain protein</fullName>
    </submittedName>
</protein>
<dbReference type="InterPro" id="IPR029062">
    <property type="entry name" value="Class_I_gatase-like"/>
</dbReference>
<evidence type="ECO:0000259" key="2">
    <source>
        <dbReference type="PROSITE" id="PS50234"/>
    </source>
</evidence>
<feature type="transmembrane region" description="Helical" evidence="1">
    <location>
        <begin position="6"/>
        <end position="22"/>
    </location>
</feature>
<dbReference type="InterPro" id="IPR036465">
    <property type="entry name" value="vWFA_dom_sf"/>
</dbReference>
<name>A0A518CX77_9BACT</name>
<dbReference type="AlphaFoldDB" id="A0A518CX77"/>
<dbReference type="PROSITE" id="PS50234">
    <property type="entry name" value="VWFA"/>
    <property type="match status" value="1"/>
</dbReference>
<dbReference type="PANTHER" id="PTHR37947:SF2">
    <property type="entry name" value="VON WILLEBRAND FACTOR TYPE A"/>
    <property type="match status" value="1"/>
</dbReference>
<dbReference type="EMBL" id="CP036290">
    <property type="protein sequence ID" value="QDU83832.1"/>
    <property type="molecule type" value="Genomic_DNA"/>
</dbReference>
<dbReference type="OrthoDB" id="9781333at2"/>
<keyword evidence="1" id="KW-0472">Membrane</keyword>